<dbReference type="Proteomes" id="UP001295794">
    <property type="component" value="Unassembled WGS sequence"/>
</dbReference>
<evidence type="ECO:0000313" key="1">
    <source>
        <dbReference type="EMBL" id="CAK5272942.1"/>
    </source>
</evidence>
<name>A0AAD2HF60_9AGAR</name>
<dbReference type="AlphaFoldDB" id="A0AAD2HF60"/>
<reference evidence="1" key="1">
    <citation type="submission" date="2023-11" db="EMBL/GenBank/DDBJ databases">
        <authorList>
            <person name="De Vega J J."/>
            <person name="De Vega J J."/>
        </authorList>
    </citation>
    <scope>NUCLEOTIDE SEQUENCE</scope>
</reference>
<dbReference type="EMBL" id="CAVNYO010000189">
    <property type="protein sequence ID" value="CAK5272942.1"/>
    <property type="molecule type" value="Genomic_DNA"/>
</dbReference>
<keyword evidence="2" id="KW-1185">Reference proteome</keyword>
<comment type="caution">
    <text evidence="1">The sequence shown here is derived from an EMBL/GenBank/DDBJ whole genome shotgun (WGS) entry which is preliminary data.</text>
</comment>
<protein>
    <submittedName>
        <fullName evidence="1">Uncharacterized protein</fullName>
    </submittedName>
</protein>
<evidence type="ECO:0000313" key="2">
    <source>
        <dbReference type="Proteomes" id="UP001295794"/>
    </source>
</evidence>
<organism evidence="1 2">
    <name type="scientific">Mycena citricolor</name>
    <dbReference type="NCBI Taxonomy" id="2018698"/>
    <lineage>
        <taxon>Eukaryota</taxon>
        <taxon>Fungi</taxon>
        <taxon>Dikarya</taxon>
        <taxon>Basidiomycota</taxon>
        <taxon>Agaricomycotina</taxon>
        <taxon>Agaricomycetes</taxon>
        <taxon>Agaricomycetidae</taxon>
        <taxon>Agaricales</taxon>
        <taxon>Marasmiineae</taxon>
        <taxon>Mycenaceae</taxon>
        <taxon>Mycena</taxon>
    </lineage>
</organism>
<gene>
    <name evidence="1" type="ORF">MYCIT1_LOCUS18954</name>
</gene>
<sequence>TPAAHTPLYLLRSRLRPFYVSQSTYTQDGERLRRPSHPRCHPLPSRGRCFHHRLQLRPPYQHPPHDLRIHSWTHSCLLAHLQEDEGRGTLRTWWLPLRRERYLRAHQRWRSAAAVLWRNFQLKSRFLRS</sequence>
<accession>A0AAD2HF60</accession>
<proteinExistence type="predicted"/>
<feature type="non-terminal residue" evidence="1">
    <location>
        <position position="1"/>
    </location>
</feature>